<dbReference type="EMBL" id="HACG01006947">
    <property type="protein sequence ID" value="CEK53812.1"/>
    <property type="molecule type" value="Transcribed_RNA"/>
</dbReference>
<name>A0A0B6YBW7_9EUPU</name>
<dbReference type="AlphaFoldDB" id="A0A0B6YBW7"/>
<evidence type="ECO:0000256" key="1">
    <source>
        <dbReference type="SAM" id="MobiDB-lite"/>
    </source>
</evidence>
<accession>A0A0B6YBW7</accession>
<evidence type="ECO:0000313" key="2">
    <source>
        <dbReference type="EMBL" id="CEK53812.1"/>
    </source>
</evidence>
<sequence length="85" mass="9706">QSGWSSNIGIADTQEPASRKRKTTKEIRFLKARITNSRIIDNTVAEMEKVRNAYSLLMSTSRRGIFSCSSLSSLLLFEMKVHQRK</sequence>
<protein>
    <submittedName>
        <fullName evidence="2">Uncharacterized protein</fullName>
    </submittedName>
</protein>
<feature type="non-terminal residue" evidence="2">
    <location>
        <position position="1"/>
    </location>
</feature>
<organism evidence="2">
    <name type="scientific">Arion vulgaris</name>
    <dbReference type="NCBI Taxonomy" id="1028688"/>
    <lineage>
        <taxon>Eukaryota</taxon>
        <taxon>Metazoa</taxon>
        <taxon>Spiralia</taxon>
        <taxon>Lophotrochozoa</taxon>
        <taxon>Mollusca</taxon>
        <taxon>Gastropoda</taxon>
        <taxon>Heterobranchia</taxon>
        <taxon>Euthyneura</taxon>
        <taxon>Panpulmonata</taxon>
        <taxon>Eupulmonata</taxon>
        <taxon>Stylommatophora</taxon>
        <taxon>Helicina</taxon>
        <taxon>Arionoidea</taxon>
        <taxon>Arionidae</taxon>
        <taxon>Arion</taxon>
    </lineage>
</organism>
<proteinExistence type="predicted"/>
<reference evidence="2" key="1">
    <citation type="submission" date="2014-12" db="EMBL/GenBank/DDBJ databases">
        <title>Insight into the proteome of Arion vulgaris.</title>
        <authorList>
            <person name="Aradska J."/>
            <person name="Bulat T."/>
            <person name="Smidak R."/>
            <person name="Sarate P."/>
            <person name="Gangsoo J."/>
            <person name="Sialana F."/>
            <person name="Bilban M."/>
            <person name="Lubec G."/>
        </authorList>
    </citation>
    <scope>NUCLEOTIDE SEQUENCE</scope>
    <source>
        <tissue evidence="2">Skin</tissue>
    </source>
</reference>
<gene>
    <name evidence="2" type="primary">ORF21288</name>
</gene>
<feature type="region of interest" description="Disordered" evidence="1">
    <location>
        <begin position="1"/>
        <end position="23"/>
    </location>
</feature>
<feature type="non-terminal residue" evidence="2">
    <location>
        <position position="85"/>
    </location>
</feature>